<name>A0A8X6WVJ1_9ARAC</name>
<sequence length="320" mass="35152">MERNSANHTDMELANSISSASSTRSSTPDLTNCERLQIANSELRKFTILHANVSHAIEAAAPYAQEDDTDLADMYSRQHYLNQSLQKAVSDLSSLPRCNTPGCRIHNSPVNSPTKLNVNDYPELPKPSSKRKESDDDGFISPTAKQTFKIQRVELKNFDLDTSNKFDILNKNDVAGISQPATNVNAHSNTSGTTTHNTSEPNALPPPAASKSQTPSSKPPQQMATHAPARRKPAMSSINQTNQVVTPSPIITNFNVEDNSPQQLILQSLQQTIQALTQITQQFAALNFNNPTPPPKKQKSKLTKPQLQALLEAYLDNDDE</sequence>
<feature type="compositionally biased region" description="Low complexity" evidence="1">
    <location>
        <begin position="16"/>
        <end position="26"/>
    </location>
</feature>
<evidence type="ECO:0000313" key="3">
    <source>
        <dbReference type="Proteomes" id="UP000886998"/>
    </source>
</evidence>
<feature type="region of interest" description="Disordered" evidence="1">
    <location>
        <begin position="179"/>
        <end position="243"/>
    </location>
</feature>
<evidence type="ECO:0000256" key="1">
    <source>
        <dbReference type="SAM" id="MobiDB-lite"/>
    </source>
</evidence>
<feature type="compositionally biased region" description="Low complexity" evidence="1">
    <location>
        <begin position="187"/>
        <end position="199"/>
    </location>
</feature>
<feature type="region of interest" description="Disordered" evidence="1">
    <location>
        <begin position="105"/>
        <end position="143"/>
    </location>
</feature>
<dbReference type="EMBL" id="BMAV01002894">
    <property type="protein sequence ID" value="GFY42118.1"/>
    <property type="molecule type" value="Genomic_DNA"/>
</dbReference>
<comment type="caution">
    <text evidence="2">The sequence shown here is derived from an EMBL/GenBank/DDBJ whole genome shotgun (WGS) entry which is preliminary data.</text>
</comment>
<feature type="compositionally biased region" description="Low complexity" evidence="1">
    <location>
        <begin position="209"/>
        <end position="222"/>
    </location>
</feature>
<feature type="region of interest" description="Disordered" evidence="1">
    <location>
        <begin position="1"/>
        <end position="29"/>
    </location>
</feature>
<proteinExistence type="predicted"/>
<organism evidence="2 3">
    <name type="scientific">Trichonephila inaurata madagascariensis</name>
    <dbReference type="NCBI Taxonomy" id="2747483"/>
    <lineage>
        <taxon>Eukaryota</taxon>
        <taxon>Metazoa</taxon>
        <taxon>Ecdysozoa</taxon>
        <taxon>Arthropoda</taxon>
        <taxon>Chelicerata</taxon>
        <taxon>Arachnida</taxon>
        <taxon>Araneae</taxon>
        <taxon>Araneomorphae</taxon>
        <taxon>Entelegynae</taxon>
        <taxon>Araneoidea</taxon>
        <taxon>Nephilidae</taxon>
        <taxon>Trichonephila</taxon>
        <taxon>Trichonephila inaurata</taxon>
    </lineage>
</organism>
<evidence type="ECO:0000313" key="2">
    <source>
        <dbReference type="EMBL" id="GFY42118.1"/>
    </source>
</evidence>
<feature type="compositionally biased region" description="Basic and acidic residues" evidence="1">
    <location>
        <begin position="1"/>
        <end position="11"/>
    </location>
</feature>
<protein>
    <submittedName>
        <fullName evidence="2">Uncharacterized protein</fullName>
    </submittedName>
</protein>
<dbReference type="AlphaFoldDB" id="A0A8X6WVJ1"/>
<reference evidence="2" key="1">
    <citation type="submission" date="2020-08" db="EMBL/GenBank/DDBJ databases">
        <title>Multicomponent nature underlies the extraordinary mechanical properties of spider dragline silk.</title>
        <authorList>
            <person name="Kono N."/>
            <person name="Nakamura H."/>
            <person name="Mori M."/>
            <person name="Yoshida Y."/>
            <person name="Ohtoshi R."/>
            <person name="Malay A.D."/>
            <person name="Moran D.A.P."/>
            <person name="Tomita M."/>
            <person name="Numata K."/>
            <person name="Arakawa K."/>
        </authorList>
    </citation>
    <scope>NUCLEOTIDE SEQUENCE</scope>
</reference>
<keyword evidence="3" id="KW-1185">Reference proteome</keyword>
<dbReference type="Proteomes" id="UP000886998">
    <property type="component" value="Unassembled WGS sequence"/>
</dbReference>
<gene>
    <name evidence="2" type="ORF">TNIN_188961</name>
</gene>
<feature type="compositionally biased region" description="Polar residues" evidence="1">
    <location>
        <begin position="108"/>
        <end position="117"/>
    </location>
</feature>
<accession>A0A8X6WVJ1</accession>